<dbReference type="EMBL" id="MU003498">
    <property type="protein sequence ID" value="KAF2474379.1"/>
    <property type="molecule type" value="Genomic_DNA"/>
</dbReference>
<proteinExistence type="predicted"/>
<sequence length="165" mass="17997">MGWEPTVQGPPFQLFKPAVKKSTSSQLQLTIPHPVKEEWQCQGIQERVDGGTRTLAKLTANMHWPLSTQRCTANQAGPRTPGERGDGPVSPACSLRTPADGWARSIRAVAAVRALLLRHNHFSNASMLFTATPPGTRPIIKAKQGGRLKRNRPHPANEDSQATPL</sequence>
<comment type="caution">
    <text evidence="1">The sequence shown here is derived from an EMBL/GenBank/DDBJ whole genome shotgun (WGS) entry which is preliminary data.</text>
</comment>
<dbReference type="Proteomes" id="UP000799755">
    <property type="component" value="Unassembled WGS sequence"/>
</dbReference>
<protein>
    <submittedName>
        <fullName evidence="1">Uncharacterized protein</fullName>
    </submittedName>
</protein>
<keyword evidence="2" id="KW-1185">Reference proteome</keyword>
<name>A0ACB6R4Y8_9PLEO</name>
<evidence type="ECO:0000313" key="1">
    <source>
        <dbReference type="EMBL" id="KAF2474379.1"/>
    </source>
</evidence>
<reference evidence="1" key="1">
    <citation type="journal article" date="2020" name="Stud. Mycol.">
        <title>101 Dothideomycetes genomes: a test case for predicting lifestyles and emergence of pathogens.</title>
        <authorList>
            <person name="Haridas S."/>
            <person name="Albert R."/>
            <person name="Binder M."/>
            <person name="Bloem J."/>
            <person name="Labutti K."/>
            <person name="Salamov A."/>
            <person name="Andreopoulos B."/>
            <person name="Baker S."/>
            <person name="Barry K."/>
            <person name="Bills G."/>
            <person name="Bluhm B."/>
            <person name="Cannon C."/>
            <person name="Castanera R."/>
            <person name="Culley D."/>
            <person name="Daum C."/>
            <person name="Ezra D."/>
            <person name="Gonzalez J."/>
            <person name="Henrissat B."/>
            <person name="Kuo A."/>
            <person name="Liang C."/>
            <person name="Lipzen A."/>
            <person name="Lutzoni F."/>
            <person name="Magnuson J."/>
            <person name="Mondo S."/>
            <person name="Nolan M."/>
            <person name="Ohm R."/>
            <person name="Pangilinan J."/>
            <person name="Park H.-J."/>
            <person name="Ramirez L."/>
            <person name="Alfaro M."/>
            <person name="Sun H."/>
            <person name="Tritt A."/>
            <person name="Yoshinaga Y."/>
            <person name="Zwiers L.-H."/>
            <person name="Turgeon B."/>
            <person name="Goodwin S."/>
            <person name="Spatafora J."/>
            <person name="Crous P."/>
            <person name="Grigoriev I."/>
        </authorList>
    </citation>
    <scope>NUCLEOTIDE SEQUENCE</scope>
    <source>
        <strain evidence="1">ATCC 200398</strain>
    </source>
</reference>
<accession>A0ACB6R4Y8</accession>
<evidence type="ECO:0000313" key="2">
    <source>
        <dbReference type="Proteomes" id="UP000799755"/>
    </source>
</evidence>
<gene>
    <name evidence="1" type="ORF">BDR25DRAFT_351918</name>
</gene>
<organism evidence="1 2">
    <name type="scientific">Lindgomyces ingoldianus</name>
    <dbReference type="NCBI Taxonomy" id="673940"/>
    <lineage>
        <taxon>Eukaryota</taxon>
        <taxon>Fungi</taxon>
        <taxon>Dikarya</taxon>
        <taxon>Ascomycota</taxon>
        <taxon>Pezizomycotina</taxon>
        <taxon>Dothideomycetes</taxon>
        <taxon>Pleosporomycetidae</taxon>
        <taxon>Pleosporales</taxon>
        <taxon>Lindgomycetaceae</taxon>
        <taxon>Lindgomyces</taxon>
    </lineage>
</organism>